<dbReference type="RefSeq" id="XP_020135386.1">
    <property type="nucleotide sequence ID" value="XM_020269742.1"/>
</dbReference>
<keyword evidence="4" id="KW-1185">Reference proteome</keyword>
<dbReference type="Gene3D" id="3.50.30.40">
    <property type="entry name" value="Ribonuclease E inhibitor RraA/RraA-like"/>
    <property type="match status" value="1"/>
</dbReference>
<dbReference type="InterPro" id="IPR005493">
    <property type="entry name" value="RraA/RraA-like"/>
</dbReference>
<dbReference type="GO" id="GO:0047443">
    <property type="term" value="F:4-hydroxy-4-methyl-2-oxoglutarate aldolase activity"/>
    <property type="evidence" value="ECO:0007669"/>
    <property type="project" value="TreeGrafter"/>
</dbReference>
<proteinExistence type="predicted"/>
<dbReference type="Proteomes" id="UP000183809">
    <property type="component" value="Unassembled WGS sequence"/>
</dbReference>
<dbReference type="CDD" id="cd16841">
    <property type="entry name" value="RraA_family"/>
    <property type="match status" value="1"/>
</dbReference>
<comment type="cofactor">
    <cofactor evidence="1">
        <name>Mg(2+)</name>
        <dbReference type="ChEBI" id="CHEBI:18420"/>
    </cofactor>
</comment>
<reference evidence="3 4" key="1">
    <citation type="submission" date="2016-10" db="EMBL/GenBank/DDBJ databases">
        <title>Proteomics and genomics reveal pathogen-plant mechanisms compatible with a hemibiotrophic lifestyle of Diplodia corticola.</title>
        <authorList>
            <person name="Fernandes I."/>
            <person name="De Jonge R."/>
            <person name="Van De Peer Y."/>
            <person name="Devreese B."/>
            <person name="Alves A."/>
            <person name="Esteves A.C."/>
        </authorList>
    </citation>
    <scope>NUCLEOTIDE SEQUENCE [LARGE SCALE GENOMIC DNA]</scope>
    <source>
        <strain evidence="3 4">CBS 112549</strain>
    </source>
</reference>
<dbReference type="GO" id="GO:0046872">
    <property type="term" value="F:metal ion binding"/>
    <property type="evidence" value="ECO:0007669"/>
    <property type="project" value="UniProtKB-KW"/>
</dbReference>
<evidence type="ECO:0000256" key="1">
    <source>
        <dbReference type="PIRSR" id="PIRSR605493-1"/>
    </source>
</evidence>
<dbReference type="GO" id="GO:0008948">
    <property type="term" value="F:oxaloacetate decarboxylase activity"/>
    <property type="evidence" value="ECO:0007669"/>
    <property type="project" value="TreeGrafter"/>
</dbReference>
<accession>A0A1J9SJM6</accession>
<evidence type="ECO:0000313" key="4">
    <source>
        <dbReference type="Proteomes" id="UP000183809"/>
    </source>
</evidence>
<dbReference type="PANTHER" id="PTHR33254:SF4">
    <property type="entry name" value="4-HYDROXY-4-METHYL-2-OXOGLUTARATE ALDOLASE 3-RELATED"/>
    <property type="match status" value="1"/>
</dbReference>
<feature type="compositionally biased region" description="Basic and acidic residues" evidence="2">
    <location>
        <begin position="80"/>
        <end position="92"/>
    </location>
</feature>
<organism evidence="3 4">
    <name type="scientific">Diplodia corticola</name>
    <dbReference type="NCBI Taxonomy" id="236234"/>
    <lineage>
        <taxon>Eukaryota</taxon>
        <taxon>Fungi</taxon>
        <taxon>Dikarya</taxon>
        <taxon>Ascomycota</taxon>
        <taxon>Pezizomycotina</taxon>
        <taxon>Dothideomycetes</taxon>
        <taxon>Dothideomycetes incertae sedis</taxon>
        <taxon>Botryosphaeriales</taxon>
        <taxon>Botryosphaeriaceae</taxon>
        <taxon>Diplodia</taxon>
    </lineage>
</organism>
<gene>
    <name evidence="3" type="ORF">BKCO1_1000354</name>
</gene>
<feature type="region of interest" description="Disordered" evidence="2">
    <location>
        <begin position="68"/>
        <end position="98"/>
    </location>
</feature>
<feature type="binding site" evidence="1">
    <location>
        <position position="148"/>
    </location>
    <ligand>
        <name>Mg(2+)</name>
        <dbReference type="ChEBI" id="CHEBI:18420"/>
    </ligand>
</feature>
<evidence type="ECO:0000313" key="3">
    <source>
        <dbReference type="EMBL" id="OJD40543.1"/>
    </source>
</evidence>
<sequence length="249" mass="25825">MLATLRRLNPFAMSSAQLDLLAKYTACDVSDALLKLNVPGAGFIPDIGPLKAGTTRVVAPASTVHFSPKTTQSFPQPVGDKPELKDPADKNASKIAPGTPYADLVNPETIVVLSQPEGQACAVVGGINGVRMEQLGAKGVLVSGRVRDLDTLKGLKIPVWSKGTSSVGAGAQTKAYAVGYPVELGDVTVVSGDIVMLDPAENSAVVIPKDKVDAVLELVPKLVDADEKCMADVLAGGTVKEAFATHRGQ</sequence>
<comment type="caution">
    <text evidence="3">The sequence shown here is derived from an EMBL/GenBank/DDBJ whole genome shotgun (WGS) entry which is preliminary data.</text>
</comment>
<feature type="binding site" evidence="1">
    <location>
        <position position="147"/>
    </location>
    <ligand>
        <name>substrate</name>
    </ligand>
</feature>
<dbReference type="GeneID" id="31010001"/>
<dbReference type="AlphaFoldDB" id="A0A1J9SJM6"/>
<dbReference type="OrthoDB" id="1476984at2759"/>
<dbReference type="STRING" id="236234.A0A1J9SJM6"/>
<evidence type="ECO:0000256" key="2">
    <source>
        <dbReference type="SAM" id="MobiDB-lite"/>
    </source>
</evidence>
<protein>
    <submittedName>
        <fullName evidence="3">Uncharacterized protein</fullName>
    </submittedName>
</protein>
<name>A0A1J9SJM6_9PEZI</name>
<dbReference type="PANTHER" id="PTHR33254">
    <property type="entry name" value="4-HYDROXY-4-METHYL-2-OXOGLUTARATE ALDOLASE 3-RELATED"/>
    <property type="match status" value="1"/>
</dbReference>
<dbReference type="InterPro" id="IPR036704">
    <property type="entry name" value="RraA/RraA-like_sf"/>
</dbReference>
<keyword evidence="1" id="KW-0479">Metal-binding</keyword>
<dbReference type="Pfam" id="PF03737">
    <property type="entry name" value="RraA-like"/>
    <property type="match status" value="1"/>
</dbReference>
<keyword evidence="1" id="KW-0460">Magnesium</keyword>
<dbReference type="EMBL" id="MNUE01000001">
    <property type="protein sequence ID" value="OJD40543.1"/>
    <property type="molecule type" value="Genomic_DNA"/>
</dbReference>
<dbReference type="SUPFAM" id="SSF89562">
    <property type="entry name" value="RraA-like"/>
    <property type="match status" value="1"/>
</dbReference>